<keyword evidence="2" id="KW-1185">Reference proteome</keyword>
<reference evidence="1 2" key="1">
    <citation type="journal article" date="2014" name="Genome Biol.">
        <title>Transcriptome and methylome profiling reveals relics of genome dominance in the mesopolyploid Brassica oleracea.</title>
        <authorList>
            <person name="Parkin I.A."/>
            <person name="Koh C."/>
            <person name="Tang H."/>
            <person name="Robinson S.J."/>
            <person name="Kagale S."/>
            <person name="Clarke W.E."/>
            <person name="Town C.D."/>
            <person name="Nixon J."/>
            <person name="Krishnakumar V."/>
            <person name="Bidwell S.L."/>
            <person name="Denoeud F."/>
            <person name="Belcram H."/>
            <person name="Links M.G."/>
            <person name="Just J."/>
            <person name="Clarke C."/>
            <person name="Bender T."/>
            <person name="Huebert T."/>
            <person name="Mason A.S."/>
            <person name="Pires J.C."/>
            <person name="Barker G."/>
            <person name="Moore J."/>
            <person name="Walley P.G."/>
            <person name="Manoli S."/>
            <person name="Batley J."/>
            <person name="Edwards D."/>
            <person name="Nelson M.N."/>
            <person name="Wang X."/>
            <person name="Paterson A.H."/>
            <person name="King G."/>
            <person name="Bancroft I."/>
            <person name="Chalhoub B."/>
            <person name="Sharpe A.G."/>
        </authorList>
    </citation>
    <scope>NUCLEOTIDE SEQUENCE</scope>
    <source>
        <strain evidence="1 2">cv. TO1000</strain>
    </source>
</reference>
<organism evidence="1 2">
    <name type="scientific">Brassica oleracea var. oleracea</name>
    <dbReference type="NCBI Taxonomy" id="109376"/>
    <lineage>
        <taxon>Eukaryota</taxon>
        <taxon>Viridiplantae</taxon>
        <taxon>Streptophyta</taxon>
        <taxon>Embryophyta</taxon>
        <taxon>Tracheophyta</taxon>
        <taxon>Spermatophyta</taxon>
        <taxon>Magnoliopsida</taxon>
        <taxon>eudicotyledons</taxon>
        <taxon>Gunneridae</taxon>
        <taxon>Pentapetalae</taxon>
        <taxon>rosids</taxon>
        <taxon>malvids</taxon>
        <taxon>Brassicales</taxon>
        <taxon>Brassicaceae</taxon>
        <taxon>Brassiceae</taxon>
        <taxon>Brassica</taxon>
    </lineage>
</organism>
<protein>
    <submittedName>
        <fullName evidence="1">Uncharacterized protein</fullName>
    </submittedName>
</protein>
<dbReference type="AlphaFoldDB" id="A0A0D3E546"/>
<dbReference type="EnsemblPlants" id="Bo9g043320.1">
    <property type="protein sequence ID" value="Bo9g043320.1"/>
    <property type="gene ID" value="Bo9g043320"/>
</dbReference>
<dbReference type="Gramene" id="Bo9g043320.1">
    <property type="protein sequence ID" value="Bo9g043320.1"/>
    <property type="gene ID" value="Bo9g043320"/>
</dbReference>
<accession>A0A0D3E546</accession>
<dbReference type="Proteomes" id="UP000032141">
    <property type="component" value="Chromosome C9"/>
</dbReference>
<evidence type="ECO:0000313" key="1">
    <source>
        <dbReference type="EnsemblPlants" id="Bo9g043320.1"/>
    </source>
</evidence>
<dbReference type="HOGENOM" id="CLU_2295625_0_0_1"/>
<sequence>MGFILANWEVGHIFCQDSFGEIVKAYWEMRTNSSETYSFISLRRLTDYVTCYPLLLYQLNFLNGFYLAGTLVTVSPKILLFRKFHCIDAVNVYQSQISLWK</sequence>
<reference evidence="1" key="2">
    <citation type="submission" date="2015-03" db="UniProtKB">
        <authorList>
            <consortium name="EnsemblPlants"/>
        </authorList>
    </citation>
    <scope>IDENTIFICATION</scope>
</reference>
<evidence type="ECO:0000313" key="2">
    <source>
        <dbReference type="Proteomes" id="UP000032141"/>
    </source>
</evidence>
<name>A0A0D3E546_BRAOL</name>
<proteinExistence type="predicted"/>